<evidence type="ECO:0000256" key="1">
    <source>
        <dbReference type="SAM" id="Phobius"/>
    </source>
</evidence>
<keyword evidence="1" id="KW-1133">Transmembrane helix</keyword>
<protein>
    <submittedName>
        <fullName evidence="2">Uncharacterized protein</fullName>
    </submittedName>
</protein>
<keyword evidence="1" id="KW-0812">Transmembrane</keyword>
<organism evidence="2">
    <name type="scientific">Arundo donax</name>
    <name type="common">Giant reed</name>
    <name type="synonym">Donax arundinaceus</name>
    <dbReference type="NCBI Taxonomy" id="35708"/>
    <lineage>
        <taxon>Eukaryota</taxon>
        <taxon>Viridiplantae</taxon>
        <taxon>Streptophyta</taxon>
        <taxon>Embryophyta</taxon>
        <taxon>Tracheophyta</taxon>
        <taxon>Spermatophyta</taxon>
        <taxon>Magnoliopsida</taxon>
        <taxon>Liliopsida</taxon>
        <taxon>Poales</taxon>
        <taxon>Poaceae</taxon>
        <taxon>PACMAD clade</taxon>
        <taxon>Arundinoideae</taxon>
        <taxon>Arundineae</taxon>
        <taxon>Arundo</taxon>
    </lineage>
</organism>
<feature type="transmembrane region" description="Helical" evidence="1">
    <location>
        <begin position="28"/>
        <end position="45"/>
    </location>
</feature>
<dbReference type="EMBL" id="GBRH01205688">
    <property type="protein sequence ID" value="JAD92207.1"/>
    <property type="molecule type" value="Transcribed_RNA"/>
</dbReference>
<proteinExistence type="predicted"/>
<dbReference type="AlphaFoldDB" id="A0A0A9E8A7"/>
<sequence>MKHISAAAIAYYLDNIPRASRPHGSCQHYFLAFLVIIFCMVHLVIRTC</sequence>
<name>A0A0A9E8A7_ARUDO</name>
<reference evidence="2" key="2">
    <citation type="journal article" date="2015" name="Data Brief">
        <title>Shoot transcriptome of the giant reed, Arundo donax.</title>
        <authorList>
            <person name="Barrero R.A."/>
            <person name="Guerrero F.D."/>
            <person name="Moolhuijzen P."/>
            <person name="Goolsby J.A."/>
            <person name="Tidwell J."/>
            <person name="Bellgard S.E."/>
            <person name="Bellgard M.I."/>
        </authorList>
    </citation>
    <scope>NUCLEOTIDE SEQUENCE</scope>
    <source>
        <tissue evidence="2">Shoot tissue taken approximately 20 cm above the soil surface</tissue>
    </source>
</reference>
<keyword evidence="1" id="KW-0472">Membrane</keyword>
<accession>A0A0A9E8A7</accession>
<reference evidence="2" key="1">
    <citation type="submission" date="2014-09" db="EMBL/GenBank/DDBJ databases">
        <authorList>
            <person name="Magalhaes I.L.F."/>
            <person name="Oliveira U."/>
            <person name="Santos F.R."/>
            <person name="Vidigal T.H.D.A."/>
            <person name="Brescovit A.D."/>
            <person name="Santos A.J."/>
        </authorList>
    </citation>
    <scope>NUCLEOTIDE SEQUENCE</scope>
    <source>
        <tissue evidence="2">Shoot tissue taken approximately 20 cm above the soil surface</tissue>
    </source>
</reference>
<evidence type="ECO:0000313" key="2">
    <source>
        <dbReference type="EMBL" id="JAD92207.1"/>
    </source>
</evidence>